<dbReference type="EMBL" id="CP059319">
    <property type="protein sequence ID" value="QTH22229.1"/>
    <property type="molecule type" value="Genomic_DNA"/>
</dbReference>
<accession>A0A975HFT6</accession>
<dbReference type="InterPro" id="IPR003715">
    <property type="entry name" value="Poly_export_N"/>
</dbReference>
<proteinExistence type="predicted"/>
<dbReference type="Pfam" id="PF02563">
    <property type="entry name" value="Poly_export"/>
    <property type="match status" value="1"/>
</dbReference>
<feature type="signal peptide" evidence="2">
    <location>
        <begin position="1"/>
        <end position="34"/>
    </location>
</feature>
<feature type="domain" description="Polysaccharide export protein N-terminal" evidence="3">
    <location>
        <begin position="62"/>
        <end position="137"/>
    </location>
</feature>
<dbReference type="Gene3D" id="3.30.1950.10">
    <property type="entry name" value="wza like domain"/>
    <property type="match status" value="1"/>
</dbReference>
<feature type="domain" description="Soluble ligand binding" evidence="4">
    <location>
        <begin position="144"/>
        <end position="193"/>
    </location>
</feature>
<evidence type="ECO:0000259" key="4">
    <source>
        <dbReference type="Pfam" id="PF10531"/>
    </source>
</evidence>
<feature type="chain" id="PRO_5037793148" evidence="2">
    <location>
        <begin position="35"/>
        <end position="253"/>
    </location>
</feature>
<evidence type="ECO:0000259" key="3">
    <source>
        <dbReference type="Pfam" id="PF02563"/>
    </source>
</evidence>
<dbReference type="InterPro" id="IPR049712">
    <property type="entry name" value="Poly_export"/>
</dbReference>
<dbReference type="PANTHER" id="PTHR33619">
    <property type="entry name" value="POLYSACCHARIDE EXPORT PROTEIN GFCE-RELATED"/>
    <property type="match status" value="1"/>
</dbReference>
<dbReference type="AlphaFoldDB" id="A0A975HFT6"/>
<evidence type="ECO:0000313" key="5">
    <source>
        <dbReference type="EMBL" id="QTH22229.1"/>
    </source>
</evidence>
<keyword evidence="1 2" id="KW-0732">Signal</keyword>
<dbReference type="OMA" id="GEPEMTM"/>
<protein>
    <submittedName>
        <fullName evidence="5">Polysaccharide export protein</fullName>
    </submittedName>
</protein>
<reference evidence="5" key="2">
    <citation type="submission" date="2021-04" db="EMBL/GenBank/DDBJ databases">
        <title>Isolation and genomic analysis of the ibuprofen-degrading bacterium Sphingomonas strain MPO218.</title>
        <authorList>
            <person name="Aulestia M."/>
            <person name="Flores A."/>
            <person name="Mangas E.L."/>
            <person name="Perez-Pulido A.J."/>
            <person name="Santero E."/>
            <person name="Camacho E.M."/>
        </authorList>
    </citation>
    <scope>NUCLEOTIDE SEQUENCE</scope>
    <source>
        <strain evidence="5">MPO218</strain>
    </source>
</reference>
<organism evidence="5 6">
    <name type="scientific">Rhizorhabdus wittichii</name>
    <dbReference type="NCBI Taxonomy" id="160791"/>
    <lineage>
        <taxon>Bacteria</taxon>
        <taxon>Pseudomonadati</taxon>
        <taxon>Pseudomonadota</taxon>
        <taxon>Alphaproteobacteria</taxon>
        <taxon>Sphingomonadales</taxon>
        <taxon>Sphingomonadaceae</taxon>
        <taxon>Rhizorhabdus</taxon>
    </lineage>
</organism>
<dbReference type="GO" id="GO:0015159">
    <property type="term" value="F:polysaccharide transmembrane transporter activity"/>
    <property type="evidence" value="ECO:0007669"/>
    <property type="project" value="InterPro"/>
</dbReference>
<dbReference type="PROSITE" id="PS51257">
    <property type="entry name" value="PROKAR_LIPOPROTEIN"/>
    <property type="match status" value="1"/>
</dbReference>
<sequence length="253" mass="27482">MFLQRKSSFAGVRLRRKAPVALMAMLMLASCASAPKIGGATNIQVLDATELPAPDRSDMVETERPYIVGPFDKLAIDVFGIDELSNRKAQVDASGRISFPLVGVVNVAGLTPGEIEVVLQQKLATNYVRNPQVTVNLDQTVSQVVTVEGQVKKPGLFPVVGRMTLLRAVALAGGTDEFAKLNQVVVFRTVKGEQYAALYSLKQIRVGAYADPDIYANDVVVVGESRARRTFKDLLQVVPLLTTPIIVAVDRFR</sequence>
<gene>
    <name evidence="5" type="ORF">HRJ34_01455</name>
</gene>
<evidence type="ECO:0000256" key="1">
    <source>
        <dbReference type="ARBA" id="ARBA00022729"/>
    </source>
</evidence>
<dbReference type="Proteomes" id="UP000664914">
    <property type="component" value="Chromosome"/>
</dbReference>
<dbReference type="PANTHER" id="PTHR33619:SF3">
    <property type="entry name" value="POLYSACCHARIDE EXPORT PROTEIN GFCE-RELATED"/>
    <property type="match status" value="1"/>
</dbReference>
<dbReference type="InterPro" id="IPR019554">
    <property type="entry name" value="Soluble_ligand-bd"/>
</dbReference>
<name>A0A975HFT6_9SPHN</name>
<dbReference type="Pfam" id="PF10531">
    <property type="entry name" value="SLBB"/>
    <property type="match status" value="1"/>
</dbReference>
<evidence type="ECO:0000256" key="2">
    <source>
        <dbReference type="SAM" id="SignalP"/>
    </source>
</evidence>
<evidence type="ECO:0000313" key="6">
    <source>
        <dbReference type="Proteomes" id="UP000664914"/>
    </source>
</evidence>
<reference evidence="5" key="1">
    <citation type="submission" date="2020-07" db="EMBL/GenBank/DDBJ databases">
        <authorList>
            <person name="Camacho E."/>
        </authorList>
    </citation>
    <scope>NUCLEOTIDE SEQUENCE</scope>
    <source>
        <strain evidence="5">MPO218</strain>
    </source>
</reference>